<feature type="non-terminal residue" evidence="1">
    <location>
        <position position="1"/>
    </location>
</feature>
<keyword evidence="2" id="KW-1185">Reference proteome</keyword>
<organism evidence="1 2">
    <name type="scientific">Sousa chinensis</name>
    <name type="common">Indo-pacific humpbacked dolphin</name>
    <name type="synonym">Steno chinensis</name>
    <dbReference type="NCBI Taxonomy" id="103600"/>
    <lineage>
        <taxon>Eukaryota</taxon>
        <taxon>Metazoa</taxon>
        <taxon>Chordata</taxon>
        <taxon>Craniata</taxon>
        <taxon>Vertebrata</taxon>
        <taxon>Euteleostomi</taxon>
        <taxon>Mammalia</taxon>
        <taxon>Eutheria</taxon>
        <taxon>Laurasiatheria</taxon>
        <taxon>Artiodactyla</taxon>
        <taxon>Whippomorpha</taxon>
        <taxon>Cetacea</taxon>
        <taxon>Odontoceti</taxon>
        <taxon>Delphinidae</taxon>
        <taxon>Sousa</taxon>
    </lineage>
</organism>
<reference evidence="1 2" key="1">
    <citation type="journal article" date="2018" name="Genomics">
        <title>Molecular footprints of inshore aquatic adaptation in Indo-Pacific humpback dolphin (Sousa chinensis).</title>
        <authorList>
            <person name="Ming Y."/>
            <person name="Jian J."/>
            <person name="Yu F."/>
            <person name="Yu X."/>
            <person name="Wang J."/>
            <person name="Liu W."/>
        </authorList>
    </citation>
    <scope>NUCLEOTIDE SEQUENCE [LARGE SCALE GENOMIC DNA]</scope>
    <source>
        <strain evidence="1">MY-2018</strain>
        <tissue evidence="1">Skin</tissue>
    </source>
</reference>
<feature type="non-terminal residue" evidence="1">
    <location>
        <position position="53"/>
    </location>
</feature>
<accession>A0A484GHQ2</accession>
<protein>
    <submittedName>
        <fullName evidence="1">Uncharacterized protein</fullName>
    </submittedName>
</protein>
<sequence length="53" mass="5518">SLVVQQLGLCTPSAGGQGLIPGQGTRSCMLQLRALMAQLKIPSAATKRSHTLQ</sequence>
<evidence type="ECO:0000313" key="1">
    <source>
        <dbReference type="EMBL" id="TEA35213.1"/>
    </source>
</evidence>
<gene>
    <name evidence="1" type="ORF">DBR06_SOUSAS2810081</name>
</gene>
<dbReference type="Proteomes" id="UP000295264">
    <property type="component" value="Unassembled WGS sequence"/>
</dbReference>
<dbReference type="AlphaFoldDB" id="A0A484GHQ2"/>
<name>A0A484GHQ2_SOUCH</name>
<comment type="caution">
    <text evidence="1">The sequence shown here is derived from an EMBL/GenBank/DDBJ whole genome shotgun (WGS) entry which is preliminary data.</text>
</comment>
<evidence type="ECO:0000313" key="2">
    <source>
        <dbReference type="Proteomes" id="UP000295264"/>
    </source>
</evidence>
<proteinExistence type="predicted"/>
<dbReference type="EMBL" id="QWLN02007615">
    <property type="protein sequence ID" value="TEA35213.1"/>
    <property type="molecule type" value="Genomic_DNA"/>
</dbReference>